<dbReference type="InterPro" id="IPR000072">
    <property type="entry name" value="PDGF/VEGF_dom"/>
</dbReference>
<dbReference type="GO" id="GO:0060754">
    <property type="term" value="P:positive regulation of mast cell chemotaxis"/>
    <property type="evidence" value="ECO:0000318"/>
    <property type="project" value="GO_Central"/>
</dbReference>
<dbReference type="HOGENOM" id="CLU_042996_2_0_1"/>
<dbReference type="GO" id="GO:0038084">
    <property type="term" value="P:vascular endothelial growth factor signaling pathway"/>
    <property type="evidence" value="ECO:0000318"/>
    <property type="project" value="GO_Central"/>
</dbReference>
<dbReference type="PANTHER" id="PTHR12025">
    <property type="entry name" value="VASCULAR ENDOTHELIAL GROWTH FACTOR"/>
    <property type="match status" value="1"/>
</dbReference>
<evidence type="ECO:0000313" key="9">
    <source>
        <dbReference type="Proteomes" id="UP000002279"/>
    </source>
</evidence>
<protein>
    <recommendedName>
        <fullName evidence="7">Platelet-derived growth factor (PDGF) family profile domain-containing protein</fullName>
    </recommendedName>
</protein>
<evidence type="ECO:0000256" key="2">
    <source>
        <dbReference type="ARBA" id="ARBA00023030"/>
    </source>
</evidence>
<evidence type="ECO:0000259" key="7">
    <source>
        <dbReference type="PROSITE" id="PS50278"/>
    </source>
</evidence>
<dbReference type="Gene3D" id="2.10.90.10">
    <property type="entry name" value="Cystine-knot cytokines"/>
    <property type="match status" value="1"/>
</dbReference>
<dbReference type="GeneTree" id="ENSGT00940000161844"/>
<dbReference type="GO" id="GO:0016020">
    <property type="term" value="C:membrane"/>
    <property type="evidence" value="ECO:0007669"/>
    <property type="project" value="InterPro"/>
</dbReference>
<dbReference type="GO" id="GO:0050930">
    <property type="term" value="P:induction of positive chemotaxis"/>
    <property type="evidence" value="ECO:0000318"/>
    <property type="project" value="GO_Central"/>
</dbReference>
<feature type="domain" description="Platelet-derived growth factor (PDGF) family profile" evidence="7">
    <location>
        <begin position="37"/>
        <end position="117"/>
    </location>
</feature>
<keyword evidence="9" id="KW-1185">Reference proteome</keyword>
<dbReference type="GO" id="GO:0048010">
    <property type="term" value="P:vascular endothelial growth factor receptor signaling pathway"/>
    <property type="evidence" value="ECO:0000318"/>
    <property type="project" value="GO_Central"/>
</dbReference>
<comment type="similarity">
    <text evidence="1 5">Belongs to the PDGF/VEGF growth factor family.</text>
</comment>
<dbReference type="SUPFAM" id="SSF57501">
    <property type="entry name" value="Cystine-knot cytokines"/>
    <property type="match status" value="1"/>
</dbReference>
<dbReference type="FunCoup" id="F6S0B4">
    <property type="interactions" value="823"/>
</dbReference>
<dbReference type="Bgee" id="ENSOANG00000021480">
    <property type="expression patterns" value="Expressed in fibroblast and 3 other cell types or tissues"/>
</dbReference>
<reference evidence="8 9" key="1">
    <citation type="journal article" date="2008" name="Nature">
        <title>Genome analysis of the platypus reveals unique signatures of evolution.</title>
        <authorList>
            <person name="Warren W.C."/>
            <person name="Hillier L.W."/>
            <person name="Marshall Graves J.A."/>
            <person name="Birney E."/>
            <person name="Ponting C.P."/>
            <person name="Grutzner F."/>
            <person name="Belov K."/>
            <person name="Miller W."/>
            <person name="Clarke L."/>
            <person name="Chinwalla A.T."/>
            <person name="Yang S.P."/>
            <person name="Heger A."/>
            <person name="Locke D.P."/>
            <person name="Miethke P."/>
            <person name="Waters P.D."/>
            <person name="Veyrunes F."/>
            <person name="Fulton L."/>
            <person name="Fulton B."/>
            <person name="Graves T."/>
            <person name="Wallis J."/>
            <person name="Puente X.S."/>
            <person name="Lopez-Otin C."/>
            <person name="Ordonez G.R."/>
            <person name="Eichler E.E."/>
            <person name="Chen L."/>
            <person name="Cheng Z."/>
            <person name="Deakin J.E."/>
            <person name="Alsop A."/>
            <person name="Thompson K."/>
            <person name="Kirby P."/>
            <person name="Papenfuss A.T."/>
            <person name="Wakefield M.J."/>
            <person name="Olender T."/>
            <person name="Lancet D."/>
            <person name="Huttley G.A."/>
            <person name="Smit A.F."/>
            <person name="Pask A."/>
            <person name="Temple-Smith P."/>
            <person name="Batzer M.A."/>
            <person name="Walker J.A."/>
            <person name="Konkel M.K."/>
            <person name="Harris R.S."/>
            <person name="Whittington C.M."/>
            <person name="Wong E.S."/>
            <person name="Gemmell N.J."/>
            <person name="Buschiazzo E."/>
            <person name="Vargas Jentzsch I.M."/>
            <person name="Merkel A."/>
            <person name="Schmitz J."/>
            <person name="Zemann A."/>
            <person name="Churakov G."/>
            <person name="Kriegs J.O."/>
            <person name="Brosius J."/>
            <person name="Murchison E.P."/>
            <person name="Sachidanandam R."/>
            <person name="Smith C."/>
            <person name="Hannon G.J."/>
            <person name="Tsend-Ayush E."/>
            <person name="McMillan D."/>
            <person name="Attenborough R."/>
            <person name="Rens W."/>
            <person name="Ferguson-Smith M."/>
            <person name="Lefevre C.M."/>
            <person name="Sharp J.A."/>
            <person name="Nicholas K.R."/>
            <person name="Ray D.A."/>
            <person name="Kube M."/>
            <person name="Reinhardt R."/>
            <person name="Pringle T.H."/>
            <person name="Taylor J."/>
            <person name="Jones R.C."/>
            <person name="Nixon B."/>
            <person name="Dacheux J.L."/>
            <person name="Niwa H."/>
            <person name="Sekita Y."/>
            <person name="Huang X."/>
            <person name="Stark A."/>
            <person name="Kheradpour P."/>
            <person name="Kellis M."/>
            <person name="Flicek P."/>
            <person name="Chen Y."/>
            <person name="Webber C."/>
            <person name="Hardison R."/>
            <person name="Nelson J."/>
            <person name="Hallsworth-Pepin K."/>
            <person name="Delehaunty K."/>
            <person name="Markovic C."/>
            <person name="Minx P."/>
            <person name="Feng Y."/>
            <person name="Kremitzki C."/>
            <person name="Mitreva M."/>
            <person name="Glasscock J."/>
            <person name="Wylie T."/>
            <person name="Wohldmann P."/>
            <person name="Thiru P."/>
            <person name="Nhan M.N."/>
            <person name="Pohl C.S."/>
            <person name="Smith S.M."/>
            <person name="Hou S."/>
            <person name="Nefedov M."/>
            <person name="de Jong P.J."/>
            <person name="Renfree M.B."/>
            <person name="Mardis E.R."/>
            <person name="Wilson R.K."/>
        </authorList>
    </citation>
    <scope>NUCLEOTIDE SEQUENCE [LARGE SCALE GENOMIC DNA]</scope>
    <source>
        <strain evidence="8 9">Glennie</strain>
    </source>
</reference>
<dbReference type="GO" id="GO:0042056">
    <property type="term" value="F:chemoattractant activity"/>
    <property type="evidence" value="ECO:0000318"/>
    <property type="project" value="GO_Central"/>
</dbReference>
<dbReference type="Pfam" id="PF00341">
    <property type="entry name" value="PDGF"/>
    <property type="match status" value="1"/>
</dbReference>
<feature type="region of interest" description="Disordered" evidence="6">
    <location>
        <begin position="1"/>
        <end position="28"/>
    </location>
</feature>
<keyword evidence="4" id="KW-0497">Mitogen</keyword>
<accession>F6S0B4</accession>
<dbReference type="InterPro" id="IPR029034">
    <property type="entry name" value="Cystine-knot_cytokine"/>
</dbReference>
<dbReference type="OMA" id="RMRILMI"/>
<dbReference type="GO" id="GO:0005615">
    <property type="term" value="C:extracellular space"/>
    <property type="evidence" value="ECO:0000318"/>
    <property type="project" value="GO_Central"/>
</dbReference>
<proteinExistence type="inferred from homology"/>
<dbReference type="GO" id="GO:0001666">
    <property type="term" value="P:response to hypoxia"/>
    <property type="evidence" value="ECO:0000318"/>
    <property type="project" value="GO_Central"/>
</dbReference>
<dbReference type="InParanoid" id="F6S0B4"/>
<feature type="compositionally biased region" description="Low complexity" evidence="6">
    <location>
        <begin position="1"/>
        <end position="14"/>
    </location>
</feature>
<evidence type="ECO:0000256" key="6">
    <source>
        <dbReference type="SAM" id="MobiDB-lite"/>
    </source>
</evidence>
<reference evidence="8" key="2">
    <citation type="submission" date="2025-08" db="UniProtKB">
        <authorList>
            <consortium name="Ensembl"/>
        </authorList>
    </citation>
    <scope>IDENTIFICATION</scope>
    <source>
        <strain evidence="8">Glennie</strain>
    </source>
</reference>
<evidence type="ECO:0000256" key="5">
    <source>
        <dbReference type="RuleBase" id="RU003818"/>
    </source>
</evidence>
<dbReference type="Ensembl" id="ENSOANT00000031155.2">
    <property type="protein sequence ID" value="ENSOANP00000027355.2"/>
    <property type="gene ID" value="ENSOANG00000021480.2"/>
</dbReference>
<dbReference type="GO" id="GO:0002040">
    <property type="term" value="P:sprouting angiogenesis"/>
    <property type="evidence" value="ECO:0000318"/>
    <property type="project" value="GO_Central"/>
</dbReference>
<keyword evidence="2 5" id="KW-0339">Growth factor</keyword>
<name>F6S0B4_ORNAN</name>
<evidence type="ECO:0000256" key="3">
    <source>
        <dbReference type="ARBA" id="ARBA00023157"/>
    </source>
</evidence>
<dbReference type="GO" id="GO:0051781">
    <property type="term" value="P:positive regulation of cell division"/>
    <property type="evidence" value="ECO:0007669"/>
    <property type="project" value="UniProtKB-KW"/>
</dbReference>
<evidence type="ECO:0000313" key="8">
    <source>
        <dbReference type="Ensembl" id="ENSOANP00000027355.2"/>
    </source>
</evidence>
<dbReference type="PANTHER" id="PTHR12025:SF12">
    <property type="entry name" value="VASCULAR ENDOTHELIAL GROWTH FACTOR B"/>
    <property type="match status" value="1"/>
</dbReference>
<organism evidence="8 9">
    <name type="scientific">Ornithorhynchus anatinus</name>
    <name type="common">Duckbill platypus</name>
    <dbReference type="NCBI Taxonomy" id="9258"/>
    <lineage>
        <taxon>Eukaryota</taxon>
        <taxon>Metazoa</taxon>
        <taxon>Chordata</taxon>
        <taxon>Craniata</taxon>
        <taxon>Vertebrata</taxon>
        <taxon>Euteleostomi</taxon>
        <taxon>Mammalia</taxon>
        <taxon>Monotremata</taxon>
        <taxon>Ornithorhynchidae</taxon>
        <taxon>Ornithorhynchus</taxon>
    </lineage>
</organism>
<evidence type="ECO:0000256" key="4">
    <source>
        <dbReference type="ARBA" id="ARBA00023246"/>
    </source>
</evidence>
<keyword evidence="3" id="KW-1015">Disulfide bond</keyword>
<dbReference type="GO" id="GO:0005172">
    <property type="term" value="F:vascular endothelial growth factor receptor binding"/>
    <property type="evidence" value="ECO:0000318"/>
    <property type="project" value="GO_Central"/>
</dbReference>
<dbReference type="InterPro" id="IPR050507">
    <property type="entry name" value="PDGF/VEGF_growth_factor"/>
</dbReference>
<sequence>MKPPKMMLLPPQLLDSLPAEQPQPGEGKRRKWVFSGASCQPGQVPVSLTVEFPQEVTHLMVPGRVTLRRCGGRCPDEASECLPTGQRPVRMRILMIKDQSKRLKEFTLEEHIHCECRYPEGHGGKETRPCACPYVCVCVRPCVRACVLAGHRDEDCWAGWHVLGRGGLGPRLEIRIPRFS</sequence>
<dbReference type="GO" id="GO:0008083">
    <property type="term" value="F:growth factor activity"/>
    <property type="evidence" value="ECO:0000318"/>
    <property type="project" value="GO_Central"/>
</dbReference>
<dbReference type="SMART" id="SM00141">
    <property type="entry name" value="PDGF"/>
    <property type="match status" value="1"/>
</dbReference>
<dbReference type="PROSITE" id="PS50278">
    <property type="entry name" value="PDGF_2"/>
    <property type="match status" value="1"/>
</dbReference>
<dbReference type="Proteomes" id="UP000002279">
    <property type="component" value="Chromosome 3"/>
</dbReference>
<evidence type="ECO:0000256" key="1">
    <source>
        <dbReference type="ARBA" id="ARBA00006686"/>
    </source>
</evidence>
<reference evidence="8" key="3">
    <citation type="submission" date="2025-09" db="UniProtKB">
        <authorList>
            <consortium name="Ensembl"/>
        </authorList>
    </citation>
    <scope>IDENTIFICATION</scope>
    <source>
        <strain evidence="8">Glennie</strain>
    </source>
</reference>
<dbReference type="AlphaFoldDB" id="F6S0B4"/>